<feature type="compositionally biased region" description="Polar residues" evidence="1">
    <location>
        <begin position="139"/>
        <end position="150"/>
    </location>
</feature>
<reference evidence="3" key="1">
    <citation type="submission" date="2024-07" db="EMBL/GenBank/DDBJ databases">
        <title>Two chromosome-level genome assemblies of Korean endemic species Abeliophyllum distichum and Forsythia ovata (Oleaceae).</title>
        <authorList>
            <person name="Jang H."/>
        </authorList>
    </citation>
    <scope>NUCLEOTIDE SEQUENCE [LARGE SCALE GENOMIC DNA]</scope>
</reference>
<feature type="region of interest" description="Disordered" evidence="1">
    <location>
        <begin position="93"/>
        <end position="150"/>
    </location>
</feature>
<dbReference type="PANTHER" id="PTHR33240:SF8">
    <property type="entry name" value="OS03G0439900 PROTEIN"/>
    <property type="match status" value="1"/>
</dbReference>
<dbReference type="PANTHER" id="PTHR33240">
    <property type="entry name" value="OS08G0508500 PROTEIN"/>
    <property type="match status" value="1"/>
</dbReference>
<dbReference type="EMBL" id="JBFOLK010000002">
    <property type="protein sequence ID" value="KAL2531870.1"/>
    <property type="molecule type" value="Genomic_DNA"/>
</dbReference>
<evidence type="ECO:0000256" key="1">
    <source>
        <dbReference type="SAM" id="MobiDB-lite"/>
    </source>
</evidence>
<feature type="compositionally biased region" description="Polar residues" evidence="1">
    <location>
        <begin position="115"/>
        <end position="127"/>
    </location>
</feature>
<name>A0ABD1V3H0_9LAMI</name>
<evidence type="ECO:0000313" key="2">
    <source>
        <dbReference type="EMBL" id="KAL2531870.1"/>
    </source>
</evidence>
<proteinExistence type="predicted"/>
<keyword evidence="3" id="KW-1185">Reference proteome</keyword>
<feature type="compositionally biased region" description="Polar residues" evidence="1">
    <location>
        <begin position="93"/>
        <end position="105"/>
    </location>
</feature>
<sequence>MRTKTGIPEYNLSIAPTELIMVLKRICNAVNWLSKMKSSSDQRDKSKWCEFCVDHGHRIDDCIVLRLEVAKLLKQKHLSDLLTEKCKENLARRTQQSCGKQDSTPTPKPTHDRTVNSITGRSEVSGITRTTTQRHTRQASHPTQNANQVNNLDSPQIISSTTSEATELLNPNHDALVISLNIANCLIKCIMIENCSSANILFLETVKAMDIPEENIT</sequence>
<comment type="caution">
    <text evidence="2">The sequence shown here is derived from an EMBL/GenBank/DDBJ whole genome shotgun (WGS) entry which is preliminary data.</text>
</comment>
<organism evidence="2 3">
    <name type="scientific">Abeliophyllum distichum</name>
    <dbReference type="NCBI Taxonomy" id="126358"/>
    <lineage>
        <taxon>Eukaryota</taxon>
        <taxon>Viridiplantae</taxon>
        <taxon>Streptophyta</taxon>
        <taxon>Embryophyta</taxon>
        <taxon>Tracheophyta</taxon>
        <taxon>Spermatophyta</taxon>
        <taxon>Magnoliopsida</taxon>
        <taxon>eudicotyledons</taxon>
        <taxon>Gunneridae</taxon>
        <taxon>Pentapetalae</taxon>
        <taxon>asterids</taxon>
        <taxon>lamiids</taxon>
        <taxon>Lamiales</taxon>
        <taxon>Oleaceae</taxon>
        <taxon>Forsythieae</taxon>
        <taxon>Abeliophyllum</taxon>
    </lineage>
</organism>
<protein>
    <submittedName>
        <fullName evidence="2">Retrotrans gag domain-containing protein</fullName>
    </submittedName>
</protein>
<gene>
    <name evidence="2" type="ORF">Adt_05221</name>
</gene>
<evidence type="ECO:0000313" key="3">
    <source>
        <dbReference type="Proteomes" id="UP001604336"/>
    </source>
</evidence>
<dbReference type="AlphaFoldDB" id="A0ABD1V3H0"/>
<accession>A0ABD1V3H0</accession>
<dbReference type="Proteomes" id="UP001604336">
    <property type="component" value="Unassembled WGS sequence"/>
</dbReference>